<dbReference type="Proteomes" id="UP000032076">
    <property type="component" value="Unassembled WGS sequence"/>
</dbReference>
<evidence type="ECO:0000256" key="1">
    <source>
        <dbReference type="SAM" id="MobiDB-lite"/>
    </source>
</evidence>
<reference evidence="2 3" key="1">
    <citation type="submission" date="2015-01" db="EMBL/GenBank/DDBJ databases">
        <title>Draft Genome Sequences of Four Bacillus thermoamylovorans Strains, Isolated From Food Products.</title>
        <authorList>
            <person name="Krawcyk A.O."/>
            <person name="Berendsen E.M."/>
            <person name="Eijlander R.T."/>
            <person name="de Jong A."/>
            <person name="Wells-Bennik M."/>
            <person name="Kuipers O.P."/>
        </authorList>
    </citation>
    <scope>NUCLEOTIDE SEQUENCE [LARGE SCALE GENOMIC DNA]</scope>
    <source>
        <strain evidence="2 3">B4167</strain>
    </source>
</reference>
<feature type="region of interest" description="Disordered" evidence="1">
    <location>
        <begin position="65"/>
        <end position="84"/>
    </location>
</feature>
<evidence type="ECO:0000313" key="3">
    <source>
        <dbReference type="Proteomes" id="UP000032076"/>
    </source>
</evidence>
<gene>
    <name evidence="2" type="ORF">B4167_0561</name>
</gene>
<dbReference type="EMBL" id="JXLU01000100">
    <property type="protein sequence ID" value="KIO72204.1"/>
    <property type="molecule type" value="Genomic_DNA"/>
</dbReference>
<proteinExistence type="predicted"/>
<accession>A0ABD4A6C7</accession>
<dbReference type="AlphaFoldDB" id="A0ABD4A6C7"/>
<sequence>MGFVAKKESFPAQNGDEKRSRRQKKEFHASKWRREWASSLKKGVFRLKMVTKKVLVVKKWSFSAQNGDEKGSRRQKMGFSGSKW</sequence>
<feature type="compositionally biased region" description="Basic and acidic residues" evidence="1">
    <location>
        <begin position="1"/>
        <end position="19"/>
    </location>
</feature>
<name>A0ABD4A6C7_9BACI</name>
<organism evidence="2 3">
    <name type="scientific">Caldibacillus thermoamylovorans</name>
    <dbReference type="NCBI Taxonomy" id="35841"/>
    <lineage>
        <taxon>Bacteria</taxon>
        <taxon>Bacillati</taxon>
        <taxon>Bacillota</taxon>
        <taxon>Bacilli</taxon>
        <taxon>Bacillales</taxon>
        <taxon>Bacillaceae</taxon>
        <taxon>Caldibacillus</taxon>
    </lineage>
</organism>
<feature type="region of interest" description="Disordered" evidence="1">
    <location>
        <begin position="1"/>
        <end position="28"/>
    </location>
</feature>
<evidence type="ECO:0000313" key="2">
    <source>
        <dbReference type="EMBL" id="KIO72204.1"/>
    </source>
</evidence>
<comment type="caution">
    <text evidence="2">The sequence shown here is derived from an EMBL/GenBank/DDBJ whole genome shotgun (WGS) entry which is preliminary data.</text>
</comment>
<protein>
    <submittedName>
        <fullName evidence="2">Uncharacterized protein</fullName>
    </submittedName>
</protein>